<dbReference type="GO" id="GO:0016301">
    <property type="term" value="F:kinase activity"/>
    <property type="evidence" value="ECO:0007669"/>
    <property type="project" value="UniProtKB-KW"/>
</dbReference>
<proteinExistence type="predicted"/>
<comment type="caution">
    <text evidence="1">The sequence shown here is derived from an EMBL/GenBank/DDBJ whole genome shotgun (WGS) entry which is preliminary data.</text>
</comment>
<keyword evidence="1" id="KW-0808">Transferase</keyword>
<dbReference type="Proteomes" id="UP000522262">
    <property type="component" value="Unassembled WGS sequence"/>
</dbReference>
<name>A0A8H5MJB0_9HYPO</name>
<reference evidence="1 2" key="1">
    <citation type="submission" date="2020-05" db="EMBL/GenBank/DDBJ databases">
        <title>Identification and distribution of gene clusters putatively required for synthesis of sphingolipid metabolism inhibitors in phylogenetically diverse species of the filamentous fungus Fusarium.</title>
        <authorList>
            <person name="Kim H.-S."/>
            <person name="Busman M."/>
            <person name="Brown D.W."/>
            <person name="Divon H."/>
            <person name="Uhlig S."/>
            <person name="Proctor R.H."/>
        </authorList>
    </citation>
    <scope>NUCLEOTIDE SEQUENCE [LARGE SCALE GENOMIC DNA]</scope>
    <source>
        <strain evidence="1 2">NRRL 53147</strain>
    </source>
</reference>
<gene>
    <name evidence="1" type="ORF">FMEXI_12533</name>
</gene>
<evidence type="ECO:0000313" key="2">
    <source>
        <dbReference type="Proteomes" id="UP000522262"/>
    </source>
</evidence>
<keyword evidence="2" id="KW-1185">Reference proteome</keyword>
<dbReference type="EMBL" id="JAAOAM010000367">
    <property type="protein sequence ID" value="KAF5532221.1"/>
    <property type="molecule type" value="Genomic_DNA"/>
</dbReference>
<accession>A0A8H5MJB0</accession>
<keyword evidence="1" id="KW-0418">Kinase</keyword>
<dbReference type="InterPro" id="IPR011009">
    <property type="entry name" value="Kinase-like_dom_sf"/>
</dbReference>
<protein>
    <submittedName>
        <fullName evidence="1">Kinase-like domain-containing protein</fullName>
    </submittedName>
</protein>
<dbReference type="SUPFAM" id="SSF56112">
    <property type="entry name" value="Protein kinase-like (PK-like)"/>
    <property type="match status" value="1"/>
</dbReference>
<evidence type="ECO:0000313" key="1">
    <source>
        <dbReference type="EMBL" id="KAF5532221.1"/>
    </source>
</evidence>
<sequence length="332" mass="37843">MEPNDLVPEYQQHDTLNLDIIESHHDALSSTETVTAQVAQVITATMSPVMLVKLENPSAHVHAPNRAILKLYDRRFGSSLRRSKKGKHLPCRVQDEAAFCSFVDRGDMGPFISEIEEDRRTELLPNSAADWRLEPEGQDKFEAALWWKARLHFETEVEAYKRLKELQGVFVPRMYASVRLSSSSASGDMSKYFTVNGILLQFIPGCSLYDLPESPSSPTQQEWASIVQRAVQGAHEINQRDILHKDSCPRNVVVDADSHQPFIIDLAQCYFKDQLFKDWEHFGFGEGQEDWTPEAQWCESLRCRDNPGSIGLPMQSKLKRVKGFSIDVKYLE</sequence>
<dbReference type="Gene3D" id="1.10.510.10">
    <property type="entry name" value="Transferase(Phosphotransferase) domain 1"/>
    <property type="match status" value="1"/>
</dbReference>
<organism evidence="1 2">
    <name type="scientific">Fusarium mexicanum</name>
    <dbReference type="NCBI Taxonomy" id="751941"/>
    <lineage>
        <taxon>Eukaryota</taxon>
        <taxon>Fungi</taxon>
        <taxon>Dikarya</taxon>
        <taxon>Ascomycota</taxon>
        <taxon>Pezizomycotina</taxon>
        <taxon>Sordariomycetes</taxon>
        <taxon>Hypocreomycetidae</taxon>
        <taxon>Hypocreales</taxon>
        <taxon>Nectriaceae</taxon>
        <taxon>Fusarium</taxon>
        <taxon>Fusarium fujikuroi species complex</taxon>
    </lineage>
</organism>
<dbReference type="AlphaFoldDB" id="A0A8H5MJB0"/>